<comment type="caution">
    <text evidence="3">The sequence shown here is derived from an EMBL/GenBank/DDBJ whole genome shotgun (WGS) entry which is preliminary data.</text>
</comment>
<organism evidence="3 4">
    <name type="scientific">Aspergillus arachidicola</name>
    <dbReference type="NCBI Taxonomy" id="656916"/>
    <lineage>
        <taxon>Eukaryota</taxon>
        <taxon>Fungi</taxon>
        <taxon>Dikarya</taxon>
        <taxon>Ascomycota</taxon>
        <taxon>Pezizomycotina</taxon>
        <taxon>Eurotiomycetes</taxon>
        <taxon>Eurotiomycetidae</taxon>
        <taxon>Eurotiales</taxon>
        <taxon>Aspergillaceae</taxon>
        <taxon>Aspergillus</taxon>
        <taxon>Aspergillus subgen. Circumdati</taxon>
    </lineage>
</organism>
<evidence type="ECO:0000256" key="2">
    <source>
        <dbReference type="SAM" id="MobiDB-lite"/>
    </source>
</evidence>
<evidence type="ECO:0000313" key="3">
    <source>
        <dbReference type="EMBL" id="PIG83358.1"/>
    </source>
</evidence>
<dbReference type="EMBL" id="NEXV01000455">
    <property type="protein sequence ID" value="PIG83358.1"/>
    <property type="molecule type" value="Genomic_DNA"/>
</dbReference>
<feature type="compositionally biased region" description="Polar residues" evidence="2">
    <location>
        <begin position="1"/>
        <end position="11"/>
    </location>
</feature>
<proteinExistence type="predicted"/>
<feature type="region of interest" description="Disordered" evidence="2">
    <location>
        <begin position="1"/>
        <end position="53"/>
    </location>
</feature>
<evidence type="ECO:0000256" key="1">
    <source>
        <dbReference type="SAM" id="Coils"/>
    </source>
</evidence>
<sequence>MSSEHTFTSNARDPRLNRPPPPYGTTSQDTQSRKFFTSPSASRQYEPRADAPGDQFVQRLSDLIQAAVKTASLTSEKEVIQKKQSTTEGLLKRTKAQQGFPSTTAFFQQTWNDEGGHLARIDGALKEHLSRYDQLEKVLKANWTSSIIAGPSLVDKYDQLKEEIETTKQDAKRSKDEATSLRDQNRSLEDTLKSLQARMTILEKSLENHGTSLSQQTKDQSSRLDEISLEFEKRLESVSTKVEESVSTKFHVEVDEWQKQRTALGTEMESLRTCQKSFSVAIGKVDQTTKEQQQKISDIESLGQRLDMLDTRLGSVESTRMAPPTITATNDSNVDKVSASHLQTKVESLENILNQLQGLQEMKDDLHFSEVEDLKKSLVQASEELEVVKNNCNVLSNEVKTLRELNPSTALQQVANLSGSLQSTQQLVETLRVGLHSLETRYNNLTTEPLARNMVVALQEMYPSASQLLEQYSGLKTVVDNLCQSQNTVIRQTQQEAALRLDEINKLRNDHASLSGSLAPLWEHYEQQKGQNPPPSHDDISRLRVELQSLSTKFEGSISKYDSQFKSRKQSDDRFMDGLREERDKFDSRLSQVASSLESLANDVEEVRSANTKNLEKLANDIEEVRSVNTGNLERLANDVGEVRSVNNCSLAKVETHAIDIKSLQDDLHELKKATSDRHQAFLDQLGDITKAHSAHDSNISSLLERISELERSEKLRHKELHEQLDELKKAVEAKVFHPRAISPIVVEDQAPNPSDDSPADPEEAARILNVAETNPGLALRERKKKKKKRPRPSGLSEDEKTLIIPRQESPRSLSSGASPFEQGESTENKRPKKKKKSKMASTEPIPLD</sequence>
<feature type="coiled-coil region" evidence="1">
    <location>
        <begin position="339"/>
        <end position="405"/>
    </location>
</feature>
<dbReference type="InterPro" id="IPR042103">
    <property type="entry name" value="SerRS_1_N_sf"/>
</dbReference>
<dbReference type="STRING" id="656916.A0A2G7FRV5"/>
<dbReference type="Proteomes" id="UP000231358">
    <property type="component" value="Unassembled WGS sequence"/>
</dbReference>
<gene>
    <name evidence="3" type="ORF">AARAC_001104</name>
</gene>
<feature type="compositionally biased region" description="Polar residues" evidence="2">
    <location>
        <begin position="24"/>
        <end position="43"/>
    </location>
</feature>
<reference evidence="3 4" key="1">
    <citation type="submission" date="2017-05" db="EMBL/GenBank/DDBJ databases">
        <title>Genome sequence for an aflatoxigenic pathogen of Argentinian peanut, Aspergillus arachidicola.</title>
        <authorList>
            <person name="Moore G."/>
            <person name="Beltz S.B."/>
            <person name="Mack B.M."/>
        </authorList>
    </citation>
    <scope>NUCLEOTIDE SEQUENCE [LARGE SCALE GENOMIC DNA]</scope>
    <source>
        <strain evidence="3 4">CBS 117610</strain>
    </source>
</reference>
<dbReference type="AlphaFoldDB" id="A0A2G7FRV5"/>
<feature type="region of interest" description="Disordered" evidence="2">
    <location>
        <begin position="166"/>
        <end position="185"/>
    </location>
</feature>
<keyword evidence="4" id="KW-1185">Reference proteome</keyword>
<protein>
    <submittedName>
        <fullName evidence="3">Paramyosin</fullName>
    </submittedName>
</protein>
<evidence type="ECO:0000313" key="4">
    <source>
        <dbReference type="Proteomes" id="UP000231358"/>
    </source>
</evidence>
<dbReference type="Gene3D" id="1.10.287.40">
    <property type="entry name" value="Serine-tRNA synthetase, tRNA binding domain"/>
    <property type="match status" value="1"/>
</dbReference>
<name>A0A2G7FRV5_9EURO</name>
<keyword evidence="1" id="KW-0175">Coiled coil</keyword>
<feature type="region of interest" description="Disordered" evidence="2">
    <location>
        <begin position="768"/>
        <end position="849"/>
    </location>
</feature>
<accession>A0A2G7FRV5</accession>
<feature type="compositionally biased region" description="Basic residues" evidence="2">
    <location>
        <begin position="782"/>
        <end position="792"/>
    </location>
</feature>